<protein>
    <submittedName>
        <fullName evidence="1">Uncharacterized protein</fullName>
    </submittedName>
</protein>
<reference evidence="1 2" key="1">
    <citation type="submission" date="2013-09" db="EMBL/GenBank/DDBJ databases">
        <title>Genome sequencing of Phaeobacter antarcticus sp. nov. SM1211.</title>
        <authorList>
            <person name="Zhang X.-Y."/>
            <person name="Liu C."/>
            <person name="Chen X.-L."/>
            <person name="Xie B.-B."/>
            <person name="Qin Q.-L."/>
            <person name="Rong J.-C."/>
            <person name="Zhang Y.-Z."/>
        </authorList>
    </citation>
    <scope>NUCLEOTIDE SEQUENCE [LARGE SCALE GENOMIC DNA]</scope>
    <source>
        <strain evidence="1 2">SM1211</strain>
    </source>
</reference>
<gene>
    <name evidence="1" type="ORF">P775_04270</name>
</gene>
<evidence type="ECO:0000313" key="1">
    <source>
        <dbReference type="EMBL" id="PIL21463.1"/>
    </source>
</evidence>
<comment type="caution">
    <text evidence="1">The sequence shown here is derived from an EMBL/GenBank/DDBJ whole genome shotgun (WGS) entry which is preliminary data.</text>
</comment>
<evidence type="ECO:0000313" key="2">
    <source>
        <dbReference type="Proteomes" id="UP000231259"/>
    </source>
</evidence>
<accession>A0A2G8RIZ3</accession>
<dbReference type="Proteomes" id="UP000231259">
    <property type="component" value="Unassembled WGS sequence"/>
</dbReference>
<sequence length="98" mass="11367">MQTDKRLKDFEEYLTGGYEHGVLHLLEDNVNGPEIVMFMMDVEYDPVRISFGIEGEISLHADGHTYHMFTPEQLQFIAETSVDAQEMWEDYLSNVAHL</sequence>
<dbReference type="OrthoDB" id="7869964at2"/>
<dbReference type="RefSeq" id="WP_099909769.1">
    <property type="nucleotide sequence ID" value="NZ_AWWI01000037.1"/>
</dbReference>
<dbReference type="AlphaFoldDB" id="A0A2G8RIZ3"/>
<organism evidence="1 2">
    <name type="scientific">Puniceibacterium antarcticum</name>
    <dbReference type="NCBI Taxonomy" id="1206336"/>
    <lineage>
        <taxon>Bacteria</taxon>
        <taxon>Pseudomonadati</taxon>
        <taxon>Pseudomonadota</taxon>
        <taxon>Alphaproteobacteria</taxon>
        <taxon>Rhodobacterales</taxon>
        <taxon>Paracoccaceae</taxon>
        <taxon>Puniceibacterium</taxon>
    </lineage>
</organism>
<keyword evidence="2" id="KW-1185">Reference proteome</keyword>
<proteinExistence type="predicted"/>
<name>A0A2G8RIZ3_9RHOB</name>
<dbReference type="EMBL" id="AWWI01000037">
    <property type="protein sequence ID" value="PIL21463.1"/>
    <property type="molecule type" value="Genomic_DNA"/>
</dbReference>